<keyword evidence="2 4" id="KW-0489">Methyltransferase</keyword>
<dbReference type="STRING" id="1903181.BTN85_0887"/>
<evidence type="ECO:0000256" key="2">
    <source>
        <dbReference type="ARBA" id="ARBA00022603"/>
    </source>
</evidence>
<sequence>MTYSNTDFDKIKLAIGASKESNKLERVVQSVESVKRSEEVLIVGKSLRDKEIGLNTLEVNKPEKTLVQLLKEEKIDGAIRGNLSAKKSLNNLKNYFNLNKIYRVALLETKYPEEKKFFLAPIGIDEGRNIGEKEKLVRLSLPLLKKLSLDKKVGILSSGRKEDTGRSNYIDRDLKESVELENRLKRIQDISTRNYNILIEKAIEESDFIVPPNGVIGNFIFRTLVFLGGGEAIGAPIVNLDKIFVDTSRSQETYHGSVLLAFKLVRE</sequence>
<dbReference type="AlphaFoldDB" id="A0A1Q6DVM2"/>
<dbReference type="FunCoup" id="A0A1Q6DVM2">
    <property type="interactions" value="1"/>
</dbReference>
<keyword evidence="3" id="KW-0808">Transferase</keyword>
<dbReference type="SUPFAM" id="SSF53659">
    <property type="entry name" value="Isocitrate/Isopropylmalate dehydrogenase-like"/>
    <property type="match status" value="1"/>
</dbReference>
<organism evidence="4 5">
    <name type="scientific">Methanohalarchaeum thermophilum</name>
    <dbReference type="NCBI Taxonomy" id="1903181"/>
    <lineage>
        <taxon>Archaea</taxon>
        <taxon>Methanobacteriati</taxon>
        <taxon>Methanobacteriota</taxon>
        <taxon>Methanonatronarchaeia</taxon>
        <taxon>Methanonatronarchaeales</taxon>
        <taxon>Methanonatronarchaeaceae</taxon>
        <taxon>Candidatus Methanohalarchaeum</taxon>
    </lineage>
</organism>
<evidence type="ECO:0000256" key="3">
    <source>
        <dbReference type="ARBA" id="ARBA00022679"/>
    </source>
</evidence>
<gene>
    <name evidence="4" type="ORF">BTN85_0887</name>
</gene>
<evidence type="ECO:0000313" key="4">
    <source>
        <dbReference type="EMBL" id="OKY78396.1"/>
    </source>
</evidence>
<evidence type="ECO:0000256" key="1">
    <source>
        <dbReference type="ARBA" id="ARBA00009125"/>
    </source>
</evidence>
<dbReference type="InParanoid" id="A0A1Q6DVM2"/>
<evidence type="ECO:0000313" key="5">
    <source>
        <dbReference type="Proteomes" id="UP000185744"/>
    </source>
</evidence>
<comment type="similarity">
    <text evidence="1">Belongs to the MtxX family.</text>
</comment>
<name>A0A1Q6DVM2_METT1</name>
<dbReference type="Proteomes" id="UP000185744">
    <property type="component" value="Unassembled WGS sequence"/>
</dbReference>
<dbReference type="NCBIfam" id="TIGR03270">
    <property type="entry name" value="methan_mark_4"/>
    <property type="match status" value="1"/>
</dbReference>
<keyword evidence="5" id="KW-1185">Reference proteome</keyword>
<dbReference type="GO" id="GO:0008168">
    <property type="term" value="F:methyltransferase activity"/>
    <property type="evidence" value="ECO:0007669"/>
    <property type="project" value="UniProtKB-KW"/>
</dbReference>
<proteinExistence type="inferred from homology"/>
<dbReference type="EMBL" id="MSDW01000001">
    <property type="protein sequence ID" value="OKY78396.1"/>
    <property type="molecule type" value="Genomic_DNA"/>
</dbReference>
<reference evidence="4" key="1">
    <citation type="submission" date="2016-12" db="EMBL/GenBank/DDBJ databases">
        <title>Discovery of methanogenic haloarchaea.</title>
        <authorList>
            <person name="Sorokin D.Y."/>
            <person name="Makarova K.S."/>
            <person name="Abbas B."/>
            <person name="Ferrer M."/>
            <person name="Golyshin P.N."/>
        </authorList>
    </citation>
    <scope>NUCLEOTIDE SEQUENCE [LARGE SCALE GENOMIC DNA]</scope>
    <source>
        <strain evidence="4">HMET1</strain>
    </source>
</reference>
<protein>
    <submittedName>
        <fullName evidence="4">Methyltransferase subunit MtxX, phosphotransacetylase family enzyme</fullName>
    </submittedName>
</protein>
<dbReference type="GO" id="GO:0032259">
    <property type="term" value="P:methylation"/>
    <property type="evidence" value="ECO:0007669"/>
    <property type="project" value="UniProtKB-KW"/>
</dbReference>
<accession>A0A1Q6DVM2</accession>
<dbReference type="InterPro" id="IPR016764">
    <property type="entry name" value="MeTrfase_MtxX_xsu"/>
</dbReference>
<comment type="caution">
    <text evidence="4">The sequence shown here is derived from an EMBL/GenBank/DDBJ whole genome shotgun (WGS) entry which is preliminary data.</text>
</comment>